<keyword evidence="4" id="KW-1185">Reference proteome</keyword>
<dbReference type="AlphaFoldDB" id="A0A0F7ZPL6"/>
<dbReference type="Pfam" id="PF02230">
    <property type="entry name" value="Abhydrolase_2"/>
    <property type="match status" value="1"/>
</dbReference>
<name>A0A0F7ZPL6_9HYPO</name>
<dbReference type="Gene3D" id="3.40.50.1820">
    <property type="entry name" value="alpha/beta hydrolase"/>
    <property type="match status" value="1"/>
</dbReference>
<dbReference type="PANTHER" id="PTHR10655">
    <property type="entry name" value="LYSOPHOSPHOLIPASE-RELATED"/>
    <property type="match status" value="1"/>
</dbReference>
<evidence type="ECO:0000313" key="4">
    <source>
        <dbReference type="Proteomes" id="UP000054481"/>
    </source>
</evidence>
<dbReference type="PANTHER" id="PTHR10655:SF63">
    <property type="entry name" value="PHOSPHOLIPASE_CARBOXYLESTERASE_THIOESTERASE DOMAIN-CONTAINING PROTEIN"/>
    <property type="match status" value="1"/>
</dbReference>
<evidence type="ECO:0000256" key="1">
    <source>
        <dbReference type="ARBA" id="ARBA00006499"/>
    </source>
</evidence>
<accession>A0A0F7ZPL6</accession>
<organism evidence="3 4">
    <name type="scientific">Hirsutella minnesotensis 3608</name>
    <dbReference type="NCBI Taxonomy" id="1043627"/>
    <lineage>
        <taxon>Eukaryota</taxon>
        <taxon>Fungi</taxon>
        <taxon>Dikarya</taxon>
        <taxon>Ascomycota</taxon>
        <taxon>Pezizomycotina</taxon>
        <taxon>Sordariomycetes</taxon>
        <taxon>Hypocreomycetidae</taxon>
        <taxon>Hypocreales</taxon>
        <taxon>Ophiocordycipitaceae</taxon>
        <taxon>Hirsutella</taxon>
    </lineage>
</organism>
<evidence type="ECO:0000313" key="3">
    <source>
        <dbReference type="EMBL" id="KJZ75715.1"/>
    </source>
</evidence>
<dbReference type="Proteomes" id="UP000054481">
    <property type="component" value="Unassembled WGS sequence"/>
</dbReference>
<dbReference type="GO" id="GO:0005737">
    <property type="term" value="C:cytoplasm"/>
    <property type="evidence" value="ECO:0007669"/>
    <property type="project" value="TreeGrafter"/>
</dbReference>
<reference evidence="3 4" key="1">
    <citation type="journal article" date="2014" name="Genome Biol. Evol.">
        <title>Comparative genomics and transcriptomics analyses reveal divergent lifestyle features of nematode endoparasitic fungus Hirsutella minnesotensis.</title>
        <authorList>
            <person name="Lai Y."/>
            <person name="Liu K."/>
            <person name="Zhang X."/>
            <person name="Zhang X."/>
            <person name="Li K."/>
            <person name="Wang N."/>
            <person name="Shu C."/>
            <person name="Wu Y."/>
            <person name="Wang C."/>
            <person name="Bushley K.E."/>
            <person name="Xiang M."/>
            <person name="Liu X."/>
        </authorList>
    </citation>
    <scope>NUCLEOTIDE SEQUENCE [LARGE SCALE GENOMIC DNA]</scope>
    <source>
        <strain evidence="3 4">3608</strain>
    </source>
</reference>
<comment type="similarity">
    <text evidence="1">Belongs to the AB hydrolase superfamily. AB hydrolase 2 family.</text>
</comment>
<proteinExistence type="inferred from homology"/>
<sequence>MPSAATHTTSLGLEPEWSLARRSELRRFRLMDTLSTQAIAVLSSGVKFGPVHIIHPRSEHTHTIIFLHGRGNTGEELCEELLATHGTDGRNIQEAFPGFRMVFPTAPSVWSHTFAEYTPAWLETFFLDDDVDEDYVTADGIILAVPYLMGVVGAETDLLGGQSDRVMLAGISEGGSVGMWTLLCLELPGEQRLGGFIGINTTLPFAPSIQRLVRYSEGLWSPAEIRLTRQQRLQDTFVGGMLESIARHLGQGSHLPLLRTPVFLYHGTDDALVDAEPGREAYDTFNVMGFFPKWSEYSGAEEMGHWIKEPEGIDDICSFIRCDVLGEMRHETRRAVLDVEDVSEDQGGMKPCRILGKRSG</sequence>
<dbReference type="SUPFAM" id="SSF53474">
    <property type="entry name" value="alpha/beta-Hydrolases"/>
    <property type="match status" value="1"/>
</dbReference>
<dbReference type="GO" id="GO:0008474">
    <property type="term" value="F:palmitoyl-(protein) hydrolase activity"/>
    <property type="evidence" value="ECO:0007669"/>
    <property type="project" value="TreeGrafter"/>
</dbReference>
<gene>
    <name evidence="3" type="ORF">HIM_04872</name>
</gene>
<dbReference type="EMBL" id="KQ030515">
    <property type="protein sequence ID" value="KJZ75715.1"/>
    <property type="molecule type" value="Genomic_DNA"/>
</dbReference>
<dbReference type="InterPro" id="IPR003140">
    <property type="entry name" value="PLipase/COase/thioEstase"/>
</dbReference>
<dbReference type="InterPro" id="IPR029058">
    <property type="entry name" value="AB_hydrolase_fold"/>
</dbReference>
<dbReference type="InterPro" id="IPR050565">
    <property type="entry name" value="LYPA1-2/EST-like"/>
</dbReference>
<evidence type="ECO:0000259" key="2">
    <source>
        <dbReference type="Pfam" id="PF02230"/>
    </source>
</evidence>
<protein>
    <recommendedName>
        <fullName evidence="2">Phospholipase/carboxylesterase/thioesterase domain-containing protein</fullName>
    </recommendedName>
</protein>
<feature type="domain" description="Phospholipase/carboxylesterase/thioesterase" evidence="2">
    <location>
        <begin position="52"/>
        <end position="210"/>
    </location>
</feature>
<dbReference type="GO" id="GO:0052689">
    <property type="term" value="F:carboxylic ester hydrolase activity"/>
    <property type="evidence" value="ECO:0007669"/>
    <property type="project" value="TreeGrafter"/>
</dbReference>
<dbReference type="OrthoDB" id="4924647at2759"/>